<dbReference type="EMBL" id="RKHG01000001">
    <property type="protein sequence ID" value="ROR55517.1"/>
    <property type="molecule type" value="Genomic_DNA"/>
</dbReference>
<accession>A0A3N1ZYF5</accession>
<gene>
    <name evidence="2" type="ORF">EDD41_2793</name>
</gene>
<dbReference type="AlphaFoldDB" id="A0A3N1ZYF5"/>
<feature type="compositionally biased region" description="Acidic residues" evidence="1">
    <location>
        <begin position="60"/>
        <end position="70"/>
    </location>
</feature>
<name>A0A3N1ZYF5_9ACTN</name>
<protein>
    <recommendedName>
        <fullName evidence="4">SPOR domain-containing protein</fullName>
    </recommendedName>
</protein>
<organism evidence="2 3">
    <name type="scientific">Luteococcus japonicus</name>
    <dbReference type="NCBI Taxonomy" id="33984"/>
    <lineage>
        <taxon>Bacteria</taxon>
        <taxon>Bacillati</taxon>
        <taxon>Actinomycetota</taxon>
        <taxon>Actinomycetes</taxon>
        <taxon>Propionibacteriales</taxon>
        <taxon>Propionibacteriaceae</taxon>
        <taxon>Luteococcus</taxon>
    </lineage>
</organism>
<evidence type="ECO:0000313" key="2">
    <source>
        <dbReference type="EMBL" id="ROR55517.1"/>
    </source>
</evidence>
<evidence type="ECO:0000256" key="1">
    <source>
        <dbReference type="SAM" id="MobiDB-lite"/>
    </source>
</evidence>
<comment type="caution">
    <text evidence="2">The sequence shown here is derived from an EMBL/GenBank/DDBJ whole genome shotgun (WGS) entry which is preliminary data.</text>
</comment>
<reference evidence="2 3" key="1">
    <citation type="submission" date="2018-11" db="EMBL/GenBank/DDBJ databases">
        <title>Sequencing the genomes of 1000 actinobacteria strains.</title>
        <authorList>
            <person name="Klenk H.-P."/>
        </authorList>
    </citation>
    <scope>NUCLEOTIDE SEQUENCE [LARGE SCALE GENOMIC DNA]</scope>
    <source>
        <strain evidence="2 3">DSM 10546</strain>
    </source>
</reference>
<evidence type="ECO:0000313" key="3">
    <source>
        <dbReference type="Proteomes" id="UP000275749"/>
    </source>
</evidence>
<feature type="region of interest" description="Disordered" evidence="1">
    <location>
        <begin position="46"/>
        <end position="83"/>
    </location>
</feature>
<evidence type="ECO:0008006" key="4">
    <source>
        <dbReference type="Google" id="ProtNLM"/>
    </source>
</evidence>
<proteinExistence type="predicted"/>
<dbReference type="Proteomes" id="UP000275749">
    <property type="component" value="Unassembled WGS sequence"/>
</dbReference>
<dbReference type="RefSeq" id="WP_123577122.1">
    <property type="nucleotide sequence ID" value="NZ_RKHG01000001.1"/>
</dbReference>
<sequence length="83" mass="9616">MAELEKWYWSLKQHRVVGEGEEKAEDRLGPYATQAEAAQALDHVKERNEAWTTDPRFNDPDEEEDKEEADEPRVRFDGSPVEG</sequence>